<dbReference type="Gene3D" id="3.40.190.10">
    <property type="entry name" value="Periplasmic binding protein-like II"/>
    <property type="match status" value="2"/>
</dbReference>
<dbReference type="GO" id="GO:0030976">
    <property type="term" value="F:thiamine pyrophosphate binding"/>
    <property type="evidence" value="ECO:0007669"/>
    <property type="project" value="TreeGrafter"/>
</dbReference>
<organism evidence="2 3">
    <name type="scientific">Luoshenia tenuis</name>
    <dbReference type="NCBI Taxonomy" id="2763654"/>
    <lineage>
        <taxon>Bacteria</taxon>
        <taxon>Bacillati</taxon>
        <taxon>Bacillota</taxon>
        <taxon>Clostridia</taxon>
        <taxon>Christensenellales</taxon>
        <taxon>Christensenellaceae</taxon>
        <taxon>Luoshenia</taxon>
    </lineage>
</organism>
<name>A0A926CYT5_9FIRM</name>
<comment type="caution">
    <text evidence="2">The sequence shown here is derived from an EMBL/GenBank/DDBJ whole genome shotgun (WGS) entry which is preliminary data.</text>
</comment>
<gene>
    <name evidence="2" type="ORF">H8699_01510</name>
</gene>
<dbReference type="PANTHER" id="PTHR30006:SF2">
    <property type="entry name" value="ABC TRANSPORTER SUBSTRATE-BINDING PROTEIN"/>
    <property type="match status" value="1"/>
</dbReference>
<dbReference type="GO" id="GO:0015888">
    <property type="term" value="P:thiamine transport"/>
    <property type="evidence" value="ECO:0007669"/>
    <property type="project" value="TreeGrafter"/>
</dbReference>
<dbReference type="PANTHER" id="PTHR30006">
    <property type="entry name" value="THIAMINE-BINDING PERIPLASMIC PROTEIN-RELATED"/>
    <property type="match status" value="1"/>
</dbReference>
<evidence type="ECO:0000313" key="3">
    <source>
        <dbReference type="Proteomes" id="UP000654279"/>
    </source>
</evidence>
<dbReference type="Pfam" id="PF13343">
    <property type="entry name" value="SBP_bac_6"/>
    <property type="match status" value="1"/>
</dbReference>
<dbReference type="EMBL" id="JACRSO010000001">
    <property type="protein sequence ID" value="MBC8528116.1"/>
    <property type="molecule type" value="Genomic_DNA"/>
</dbReference>
<dbReference type="Proteomes" id="UP000654279">
    <property type="component" value="Unassembled WGS sequence"/>
</dbReference>
<evidence type="ECO:0000256" key="1">
    <source>
        <dbReference type="ARBA" id="ARBA00022729"/>
    </source>
</evidence>
<dbReference type="GO" id="GO:0030288">
    <property type="term" value="C:outer membrane-bounded periplasmic space"/>
    <property type="evidence" value="ECO:0007669"/>
    <property type="project" value="TreeGrafter"/>
</dbReference>
<dbReference type="GO" id="GO:0030975">
    <property type="term" value="F:thiamine binding"/>
    <property type="evidence" value="ECO:0007669"/>
    <property type="project" value="TreeGrafter"/>
</dbReference>
<accession>A0A926CYT5</accession>
<keyword evidence="3" id="KW-1185">Reference proteome</keyword>
<sequence>MLWPMAGCTSGADNKVVIYSSAEEYRNEYFQQELNKQFPDYQITIEYMTSGNQAAKLLAEGTGTACDISYDLEYGYIDKLRGVLADLSSYDDSIFVDEMVDAQHQVLPDYRNGGCIAINRKLLEEKGLAAPTCYQDLLKPEYKGLISMPNPKSSGTGYMFLKSLVNAWGEEEAYAYFDQLTPNVLQYTSSGSGPVNALVQGEVAIGLAMTGQVVTEINNGVDLEILFFEEGSPYSLYAMAMVKGKDERPCVKEVFDYFYNTLVAKDKELFFPEKIYKDRDFVIDNYPQDIPYADMSNNTAAEKERLLTKWKY</sequence>
<dbReference type="AlphaFoldDB" id="A0A926CYT5"/>
<keyword evidence="1" id="KW-0732">Signal</keyword>
<protein>
    <submittedName>
        <fullName evidence="2">Extracellular solute-binding protein</fullName>
    </submittedName>
</protein>
<evidence type="ECO:0000313" key="2">
    <source>
        <dbReference type="EMBL" id="MBC8528116.1"/>
    </source>
</evidence>
<reference evidence="2" key="1">
    <citation type="submission" date="2020-08" db="EMBL/GenBank/DDBJ databases">
        <title>Genome public.</title>
        <authorList>
            <person name="Liu C."/>
            <person name="Sun Q."/>
        </authorList>
    </citation>
    <scope>NUCLEOTIDE SEQUENCE</scope>
    <source>
        <strain evidence="2">NSJ-44</strain>
    </source>
</reference>
<proteinExistence type="predicted"/>
<dbReference type="SUPFAM" id="SSF53850">
    <property type="entry name" value="Periplasmic binding protein-like II"/>
    <property type="match status" value="1"/>
</dbReference>